<dbReference type="InterPro" id="IPR013325">
    <property type="entry name" value="RNA_pol_sigma_r2"/>
</dbReference>
<dbReference type="InterPro" id="IPR014284">
    <property type="entry name" value="RNA_pol_sigma-70_dom"/>
</dbReference>
<evidence type="ECO:0000256" key="2">
    <source>
        <dbReference type="ARBA" id="ARBA00023015"/>
    </source>
</evidence>
<dbReference type="InterPro" id="IPR036388">
    <property type="entry name" value="WH-like_DNA-bd_sf"/>
</dbReference>
<gene>
    <name evidence="5" type="ORF">SAMN04489724_0246</name>
</gene>
<dbReference type="OrthoDB" id="1099849at2"/>
<dbReference type="SUPFAM" id="SSF88946">
    <property type="entry name" value="Sigma2 domain of RNA polymerase sigma factors"/>
    <property type="match status" value="1"/>
</dbReference>
<dbReference type="EMBL" id="FPBF01000012">
    <property type="protein sequence ID" value="SFU20127.1"/>
    <property type="molecule type" value="Genomic_DNA"/>
</dbReference>
<accession>A0A1I7E858</accession>
<dbReference type="NCBIfam" id="TIGR02937">
    <property type="entry name" value="sigma70-ECF"/>
    <property type="match status" value="1"/>
</dbReference>
<proteinExistence type="inferred from homology"/>
<dbReference type="InterPro" id="IPR013324">
    <property type="entry name" value="RNA_pol_sigma_r3/r4-like"/>
</dbReference>
<dbReference type="Gene3D" id="1.10.10.10">
    <property type="entry name" value="Winged helix-like DNA-binding domain superfamily/Winged helix DNA-binding domain"/>
    <property type="match status" value="1"/>
</dbReference>
<evidence type="ECO:0000313" key="5">
    <source>
        <dbReference type="EMBL" id="SFU20127.1"/>
    </source>
</evidence>
<dbReference type="Proteomes" id="UP000199673">
    <property type="component" value="Unassembled WGS sequence"/>
</dbReference>
<organism evidence="5 6">
    <name type="scientific">Algoriphagus locisalis</name>
    <dbReference type="NCBI Taxonomy" id="305507"/>
    <lineage>
        <taxon>Bacteria</taxon>
        <taxon>Pseudomonadati</taxon>
        <taxon>Bacteroidota</taxon>
        <taxon>Cytophagia</taxon>
        <taxon>Cytophagales</taxon>
        <taxon>Cyclobacteriaceae</taxon>
        <taxon>Algoriphagus</taxon>
    </lineage>
</organism>
<dbReference type="PANTHER" id="PTHR43133">
    <property type="entry name" value="RNA POLYMERASE ECF-TYPE SIGMA FACTO"/>
    <property type="match status" value="1"/>
</dbReference>
<evidence type="ECO:0000256" key="4">
    <source>
        <dbReference type="ARBA" id="ARBA00023163"/>
    </source>
</evidence>
<evidence type="ECO:0000256" key="1">
    <source>
        <dbReference type="ARBA" id="ARBA00010641"/>
    </source>
</evidence>
<dbReference type="STRING" id="305507.SAMN04489724_0246"/>
<keyword evidence="3" id="KW-0731">Sigma factor</keyword>
<reference evidence="6" key="1">
    <citation type="submission" date="2016-10" db="EMBL/GenBank/DDBJ databases">
        <authorList>
            <person name="Varghese N."/>
            <person name="Submissions S."/>
        </authorList>
    </citation>
    <scope>NUCLEOTIDE SEQUENCE [LARGE SCALE GENOMIC DNA]</scope>
    <source>
        <strain evidence="6">DSM 23445</strain>
    </source>
</reference>
<keyword evidence="6" id="KW-1185">Reference proteome</keyword>
<dbReference type="Gene3D" id="1.10.1740.10">
    <property type="match status" value="1"/>
</dbReference>
<dbReference type="SUPFAM" id="SSF88659">
    <property type="entry name" value="Sigma3 and sigma4 domains of RNA polymerase sigma factors"/>
    <property type="match status" value="1"/>
</dbReference>
<sequence length="184" mass="21892">MRDILIERLKAGDKTALAEVYKLYREPFLQFAKRYHQGEELLQDIYQDVSIALFDRAVSGKLELEKSSIKTYLFSMGKFMLFTRLKREQPGLELKEEQEWSAGLYEDAKLFIEEPDPKVSFLGKSLAKLGEKCRQILEYYYYENKSMKEIQQLMDYNHPDVVKSHKSRCMKSLKESFKHKKFDY</sequence>
<dbReference type="GO" id="GO:0016987">
    <property type="term" value="F:sigma factor activity"/>
    <property type="evidence" value="ECO:0007669"/>
    <property type="project" value="UniProtKB-KW"/>
</dbReference>
<keyword evidence="4" id="KW-0804">Transcription</keyword>
<name>A0A1I7E858_9BACT</name>
<dbReference type="RefSeq" id="WP_091698359.1">
    <property type="nucleotide sequence ID" value="NZ_FPBF01000012.1"/>
</dbReference>
<dbReference type="PANTHER" id="PTHR43133:SF46">
    <property type="entry name" value="RNA POLYMERASE SIGMA-70 FACTOR ECF SUBFAMILY"/>
    <property type="match status" value="1"/>
</dbReference>
<dbReference type="InterPro" id="IPR039425">
    <property type="entry name" value="RNA_pol_sigma-70-like"/>
</dbReference>
<protein>
    <submittedName>
        <fullName evidence="5">RNA polymerase sigma-70 factor, ECF subfamily</fullName>
    </submittedName>
</protein>
<dbReference type="GO" id="GO:0006352">
    <property type="term" value="P:DNA-templated transcription initiation"/>
    <property type="evidence" value="ECO:0007669"/>
    <property type="project" value="InterPro"/>
</dbReference>
<evidence type="ECO:0000313" key="6">
    <source>
        <dbReference type="Proteomes" id="UP000199673"/>
    </source>
</evidence>
<comment type="similarity">
    <text evidence="1">Belongs to the sigma-70 factor family. ECF subfamily.</text>
</comment>
<dbReference type="AlphaFoldDB" id="A0A1I7E858"/>
<keyword evidence="2" id="KW-0805">Transcription regulation</keyword>
<evidence type="ECO:0000256" key="3">
    <source>
        <dbReference type="ARBA" id="ARBA00023082"/>
    </source>
</evidence>